<evidence type="ECO:0000313" key="1">
    <source>
        <dbReference type="EMBL" id="EBX1171923.1"/>
    </source>
</evidence>
<evidence type="ECO:0000313" key="2">
    <source>
        <dbReference type="EMBL" id="ECZ5438648.1"/>
    </source>
</evidence>
<name>A0A3V2Y5F5_SALNE</name>
<dbReference type="EMBL" id="AAHKGI010000004">
    <property type="protein sequence ID" value="EBX1171923.1"/>
    <property type="molecule type" value="Genomic_DNA"/>
</dbReference>
<proteinExistence type="predicted"/>
<reference evidence="1" key="1">
    <citation type="submission" date="2018-06" db="EMBL/GenBank/DDBJ databases">
        <authorList>
            <person name="Ashton P.M."/>
            <person name="Dallman T."/>
            <person name="Nair S."/>
            <person name="De Pinna E."/>
            <person name="Peters T."/>
            <person name="Grant K."/>
        </authorList>
    </citation>
    <scope>NUCLEOTIDE SEQUENCE</scope>
    <source>
        <strain evidence="1">250711</strain>
    </source>
</reference>
<comment type="caution">
    <text evidence="2">The sequence shown here is derived from an EMBL/GenBank/DDBJ whole genome shotgun (WGS) entry which is preliminary data.</text>
</comment>
<dbReference type="EMBL" id="AALGZK010000008">
    <property type="protein sequence ID" value="ECZ5438648.1"/>
    <property type="molecule type" value="Genomic_DNA"/>
</dbReference>
<gene>
    <name evidence="2" type="ORF">AHQ57_16085</name>
    <name evidence="1" type="ORF">DQ066_11255</name>
</gene>
<dbReference type="RefSeq" id="WP_057516456.1">
    <property type="nucleotide sequence ID" value="NZ_MYAT01000147.1"/>
</dbReference>
<sequence length="74" mass="8143">MTDKQKRMPDICLVTESAIHDAMLSSLEGYVLAVVDSIEFALSRELSSGEHRYVYDTVKGGITRQTDGAEVNHG</sequence>
<dbReference type="AlphaFoldDB" id="A0A3V2Y5F5"/>
<protein>
    <submittedName>
        <fullName evidence="2">Uncharacterized protein</fullName>
    </submittedName>
</protein>
<reference evidence="2" key="2">
    <citation type="submission" date="2018-07" db="EMBL/GenBank/DDBJ databases">
        <authorList>
            <consortium name="GenomeTrakr network: Whole genome sequencing for foodborne pathogen traceback"/>
        </authorList>
    </citation>
    <scope>NUCLEOTIDE SEQUENCE</scope>
    <source>
        <strain evidence="2">FDA00000095</strain>
    </source>
</reference>
<accession>A0A3V2Y5F5</accession>
<organism evidence="2">
    <name type="scientific">Salmonella newport</name>
    <dbReference type="NCBI Taxonomy" id="108619"/>
    <lineage>
        <taxon>Bacteria</taxon>
        <taxon>Pseudomonadati</taxon>
        <taxon>Pseudomonadota</taxon>
        <taxon>Gammaproteobacteria</taxon>
        <taxon>Enterobacterales</taxon>
        <taxon>Enterobacteriaceae</taxon>
        <taxon>Salmonella</taxon>
    </lineage>
</organism>